<dbReference type="RefSeq" id="XP_018228528.1">
    <property type="nucleotide sequence ID" value="XM_018375320.1"/>
</dbReference>
<evidence type="ECO:0000259" key="1">
    <source>
        <dbReference type="PROSITE" id="PS50858"/>
    </source>
</evidence>
<dbReference type="GO" id="GO:0005737">
    <property type="term" value="C:cytoplasm"/>
    <property type="evidence" value="ECO:0007669"/>
    <property type="project" value="TreeGrafter"/>
</dbReference>
<dbReference type="AlphaFoldDB" id="A0A0W4ZGQ7"/>
<sequence>MSFKDTEGADNADISATEKQEYGLSKDIDILSQPFSWNQFTTLIDSVKKQSESVISNAKKDIYMFSNFLSKEINDLKEVISSNNIFDEKTKESSENKKNIDINEEKKDENIFYSLKNSTLFNQNNPLKSIRQTETYLNKLGIHIGDFLKEIIEITPPNTDISERNIEPYEKKPFHKKREIYLNRKDYALHLLHSEIKDIMNNISDSTEEFKEWDQKFFISQKIQDIEKLLETYPDLKISMEEMIQNELSYEDFWKKYFWLRQKLEIEEDKRKKLLENTDIKDNEILKWDEDDDYNNEEKLSILKPLSKLTLEKELNTNDTDTFKQEDTKYFNNKTILETDNKNNEDNYDAWE</sequence>
<dbReference type="PANTHER" id="PTHR16019:SF5">
    <property type="entry name" value="BSD DOMAIN-CONTAINING PROTEIN 1"/>
    <property type="match status" value="1"/>
</dbReference>
<dbReference type="GeneID" id="28941575"/>
<keyword evidence="3" id="KW-1185">Reference proteome</keyword>
<dbReference type="PROSITE" id="PS50858">
    <property type="entry name" value="BSD"/>
    <property type="match status" value="1"/>
</dbReference>
<reference evidence="3" key="1">
    <citation type="journal article" date="2016" name="Nat. Commun.">
        <title>Genome analysis of three Pneumocystis species reveals adaptation mechanisms to life exclusively in mammalian hosts.</title>
        <authorList>
            <person name="Ma L."/>
            <person name="Chen Z."/>
            <person name="Huang D.W."/>
            <person name="Kutty G."/>
            <person name="Ishihara M."/>
            <person name="Wang H."/>
            <person name="Abouelleil A."/>
            <person name="Bishop L."/>
            <person name="Davey E."/>
            <person name="Deng R."/>
            <person name="Deng X."/>
            <person name="Fan L."/>
            <person name="Fantoni G."/>
            <person name="Fitzgerald M."/>
            <person name="Gogineni E."/>
            <person name="Goldberg J.M."/>
            <person name="Handley G."/>
            <person name="Hu X."/>
            <person name="Huber C."/>
            <person name="Jiao X."/>
            <person name="Jones K."/>
            <person name="Levin J.Z."/>
            <person name="Liu Y."/>
            <person name="Macdonald P."/>
            <person name="Melnikov A."/>
            <person name="Raley C."/>
            <person name="Sassi M."/>
            <person name="Sherman B.T."/>
            <person name="Song X."/>
            <person name="Sykes S."/>
            <person name="Tran B."/>
            <person name="Walsh L."/>
            <person name="Xia Y."/>
            <person name="Yang J."/>
            <person name="Young S."/>
            <person name="Zeng Q."/>
            <person name="Zheng X."/>
            <person name="Stephens R."/>
            <person name="Nusbaum C."/>
            <person name="Birren B.W."/>
            <person name="Azadi P."/>
            <person name="Lempicki R.A."/>
            <person name="Cuomo C.A."/>
            <person name="Kovacs J.A."/>
        </authorList>
    </citation>
    <scope>NUCLEOTIDE SEQUENCE [LARGE SCALE GENOMIC DNA]</scope>
    <source>
        <strain evidence="3">RU7</strain>
    </source>
</reference>
<accession>A0A0W4ZGQ7</accession>
<dbReference type="InterPro" id="IPR005607">
    <property type="entry name" value="BSD_dom"/>
</dbReference>
<dbReference type="Gene3D" id="1.10.3970.10">
    <property type="entry name" value="BSD domain"/>
    <property type="match status" value="1"/>
</dbReference>
<dbReference type="SMART" id="SM00751">
    <property type="entry name" value="BSD"/>
    <property type="match status" value="1"/>
</dbReference>
<dbReference type="OrthoDB" id="73788at2759"/>
<dbReference type="Proteomes" id="UP000053447">
    <property type="component" value="Unassembled WGS sequence"/>
</dbReference>
<dbReference type="VEuPathDB" id="FungiDB:T551_03057"/>
<evidence type="ECO:0000313" key="2">
    <source>
        <dbReference type="EMBL" id="KTW27558.1"/>
    </source>
</evidence>
<dbReference type="InterPro" id="IPR035925">
    <property type="entry name" value="BSD_dom_sf"/>
</dbReference>
<protein>
    <recommendedName>
        <fullName evidence="1">BSD domain-containing protein</fullName>
    </recommendedName>
</protein>
<dbReference type="PANTHER" id="PTHR16019">
    <property type="entry name" value="SYNAPSE-ASSOCIATED PROTEIN"/>
    <property type="match status" value="1"/>
</dbReference>
<proteinExistence type="predicted"/>
<dbReference type="SUPFAM" id="SSF140383">
    <property type="entry name" value="BSD domain-like"/>
    <property type="match status" value="1"/>
</dbReference>
<dbReference type="EMBL" id="LFWA01000014">
    <property type="protein sequence ID" value="KTW27558.1"/>
    <property type="molecule type" value="Genomic_DNA"/>
</dbReference>
<organism evidence="2 3">
    <name type="scientific">Pneumocystis jirovecii (strain RU7)</name>
    <name type="common">Human pneumocystis pneumonia agent</name>
    <dbReference type="NCBI Taxonomy" id="1408657"/>
    <lineage>
        <taxon>Eukaryota</taxon>
        <taxon>Fungi</taxon>
        <taxon>Dikarya</taxon>
        <taxon>Ascomycota</taxon>
        <taxon>Taphrinomycotina</taxon>
        <taxon>Pneumocystomycetes</taxon>
        <taxon>Pneumocystaceae</taxon>
        <taxon>Pneumocystis</taxon>
    </lineage>
</organism>
<comment type="caution">
    <text evidence="2">The sequence shown here is derived from an EMBL/GenBank/DDBJ whole genome shotgun (WGS) entry which is preliminary data.</text>
</comment>
<gene>
    <name evidence="2" type="ORF">T551_03057</name>
</gene>
<name>A0A0W4ZGQ7_PNEJ7</name>
<evidence type="ECO:0000313" key="3">
    <source>
        <dbReference type="Proteomes" id="UP000053447"/>
    </source>
</evidence>
<feature type="domain" description="BSD" evidence="1">
    <location>
        <begin position="213"/>
        <end position="265"/>
    </location>
</feature>
<dbReference type="InterPro" id="IPR051494">
    <property type="entry name" value="BSD_domain-containing"/>
</dbReference>
<dbReference type="Pfam" id="PF03909">
    <property type="entry name" value="BSD"/>
    <property type="match status" value="1"/>
</dbReference>